<comment type="caution">
    <text evidence="2">The sequence shown here is derived from an EMBL/GenBank/DDBJ whole genome shotgun (WGS) entry which is preliminary data.</text>
</comment>
<sequence>MAGSGEAPAWTCLVSKDQDMHVLLFALGGSKRVGREGTGASRGEGKARRRVGGAWMARGP</sequence>
<feature type="region of interest" description="Disordered" evidence="1">
    <location>
        <begin position="34"/>
        <end position="60"/>
    </location>
</feature>
<evidence type="ECO:0000256" key="1">
    <source>
        <dbReference type="SAM" id="MobiDB-lite"/>
    </source>
</evidence>
<gene>
    <name evidence="2" type="ORF">GCM10010492_44440</name>
</gene>
<dbReference type="EMBL" id="BAAABU010000010">
    <property type="protein sequence ID" value="GAA0240415.1"/>
    <property type="molecule type" value="Genomic_DNA"/>
</dbReference>
<reference evidence="3" key="1">
    <citation type="journal article" date="2019" name="Int. J. Syst. Evol. Microbiol.">
        <title>The Global Catalogue of Microorganisms (GCM) 10K type strain sequencing project: providing services to taxonomists for standard genome sequencing and annotation.</title>
        <authorList>
            <consortium name="The Broad Institute Genomics Platform"/>
            <consortium name="The Broad Institute Genome Sequencing Center for Infectious Disease"/>
            <person name="Wu L."/>
            <person name="Ma J."/>
        </authorList>
    </citation>
    <scope>NUCLEOTIDE SEQUENCE [LARGE SCALE GENOMIC DNA]</scope>
    <source>
        <strain evidence="3">JCM 3380</strain>
    </source>
</reference>
<accession>A0ABP3DUW7</accession>
<keyword evidence="3" id="KW-1185">Reference proteome</keyword>
<organism evidence="2 3">
    <name type="scientific">Saccharothrix mutabilis subsp. mutabilis</name>
    <dbReference type="NCBI Taxonomy" id="66855"/>
    <lineage>
        <taxon>Bacteria</taxon>
        <taxon>Bacillati</taxon>
        <taxon>Actinomycetota</taxon>
        <taxon>Actinomycetes</taxon>
        <taxon>Pseudonocardiales</taxon>
        <taxon>Pseudonocardiaceae</taxon>
        <taxon>Saccharothrix</taxon>
    </lineage>
</organism>
<name>A0ABP3DUW7_9PSEU</name>
<dbReference type="Proteomes" id="UP001500416">
    <property type="component" value="Unassembled WGS sequence"/>
</dbReference>
<evidence type="ECO:0000313" key="3">
    <source>
        <dbReference type="Proteomes" id="UP001500416"/>
    </source>
</evidence>
<evidence type="ECO:0000313" key="2">
    <source>
        <dbReference type="EMBL" id="GAA0240415.1"/>
    </source>
</evidence>
<proteinExistence type="predicted"/>
<protein>
    <submittedName>
        <fullName evidence="2">Uncharacterized protein</fullName>
    </submittedName>
</protein>